<gene>
    <name evidence="2" type="ORF">BpHYR1_036726</name>
</gene>
<evidence type="ECO:0000313" key="2">
    <source>
        <dbReference type="EMBL" id="RNA24126.1"/>
    </source>
</evidence>
<evidence type="ECO:0000256" key="1">
    <source>
        <dbReference type="SAM" id="MobiDB-lite"/>
    </source>
</evidence>
<feature type="compositionally biased region" description="Basic residues" evidence="1">
    <location>
        <begin position="91"/>
        <end position="115"/>
    </location>
</feature>
<feature type="region of interest" description="Disordered" evidence="1">
    <location>
        <begin position="88"/>
        <end position="115"/>
    </location>
</feature>
<accession>A0A3M7RKN9</accession>
<protein>
    <submittedName>
        <fullName evidence="2">Uncharacterized protein</fullName>
    </submittedName>
</protein>
<evidence type="ECO:0000313" key="3">
    <source>
        <dbReference type="Proteomes" id="UP000276133"/>
    </source>
</evidence>
<dbReference type="AlphaFoldDB" id="A0A3M7RKN9"/>
<proteinExistence type="predicted"/>
<keyword evidence="3" id="KW-1185">Reference proteome</keyword>
<dbReference type="Proteomes" id="UP000276133">
    <property type="component" value="Unassembled WGS sequence"/>
</dbReference>
<dbReference type="EMBL" id="REGN01003167">
    <property type="protein sequence ID" value="RNA24126.1"/>
    <property type="molecule type" value="Genomic_DNA"/>
</dbReference>
<sequence>MLISLESICRHSKEKNCICSNFTYVPNTQYENTYFFLSYPSLKTIKYGINYLSKSCTIKAKENKITFSSLKGTNKKLKSKTCFKKISENRKTKKPRKKNEIKSNLNKRQKSRILN</sequence>
<name>A0A3M7RKN9_BRAPC</name>
<comment type="caution">
    <text evidence="2">The sequence shown here is derived from an EMBL/GenBank/DDBJ whole genome shotgun (WGS) entry which is preliminary data.</text>
</comment>
<reference evidence="2 3" key="1">
    <citation type="journal article" date="2018" name="Sci. Rep.">
        <title>Genomic signatures of local adaptation to the degree of environmental predictability in rotifers.</title>
        <authorList>
            <person name="Franch-Gras L."/>
            <person name="Hahn C."/>
            <person name="Garcia-Roger E.M."/>
            <person name="Carmona M.J."/>
            <person name="Serra M."/>
            <person name="Gomez A."/>
        </authorList>
    </citation>
    <scope>NUCLEOTIDE SEQUENCE [LARGE SCALE GENOMIC DNA]</scope>
    <source>
        <strain evidence="2">HYR1</strain>
    </source>
</reference>
<organism evidence="2 3">
    <name type="scientific">Brachionus plicatilis</name>
    <name type="common">Marine rotifer</name>
    <name type="synonym">Brachionus muelleri</name>
    <dbReference type="NCBI Taxonomy" id="10195"/>
    <lineage>
        <taxon>Eukaryota</taxon>
        <taxon>Metazoa</taxon>
        <taxon>Spiralia</taxon>
        <taxon>Gnathifera</taxon>
        <taxon>Rotifera</taxon>
        <taxon>Eurotatoria</taxon>
        <taxon>Monogononta</taxon>
        <taxon>Pseudotrocha</taxon>
        <taxon>Ploima</taxon>
        <taxon>Brachionidae</taxon>
        <taxon>Brachionus</taxon>
    </lineage>
</organism>